<protein>
    <submittedName>
        <fullName evidence="2">Uncharacterized protein</fullName>
    </submittedName>
</protein>
<feature type="region of interest" description="Disordered" evidence="1">
    <location>
        <begin position="138"/>
        <end position="162"/>
    </location>
</feature>
<sequence>MGSWFEPSDARSAFALVTEGPASNEDTMSVESTGPTRRLEAFLWGLGTPQSIFQAGSAAPTARLPDWSACLDSSASAGTSLGLVADLPAGADSSMGLEPLANSNFLLRSIGFINSRRSSSIIALDQAGTVRAWPSDGPGGLHWIKSEGGPRRPFPQTGDEEA</sequence>
<evidence type="ECO:0000256" key="1">
    <source>
        <dbReference type="SAM" id="MobiDB-lite"/>
    </source>
</evidence>
<name>A0A058ZFT3_FONAL</name>
<proteinExistence type="predicted"/>
<evidence type="ECO:0000313" key="2">
    <source>
        <dbReference type="EMBL" id="KCV73250.1"/>
    </source>
</evidence>
<dbReference type="RefSeq" id="XP_009492951.1">
    <property type="nucleotide sequence ID" value="XM_009494676.1"/>
</dbReference>
<dbReference type="Proteomes" id="UP000030693">
    <property type="component" value="Unassembled WGS sequence"/>
</dbReference>
<reference evidence="2" key="1">
    <citation type="submission" date="2013-04" db="EMBL/GenBank/DDBJ databases">
        <title>The Genome Sequence of Fonticula alba ATCC 38817.</title>
        <authorList>
            <consortium name="The Broad Institute Genomics Platform"/>
            <person name="Russ C."/>
            <person name="Cuomo C."/>
            <person name="Burger G."/>
            <person name="Gray M.W."/>
            <person name="Holland P.W.H."/>
            <person name="King N."/>
            <person name="Lang F.B.F."/>
            <person name="Roger A.J."/>
            <person name="Ruiz-Trillo I."/>
            <person name="Brown M."/>
            <person name="Walker B."/>
            <person name="Young S."/>
            <person name="Zeng Q."/>
            <person name="Gargeya S."/>
            <person name="Fitzgerald M."/>
            <person name="Haas B."/>
            <person name="Abouelleil A."/>
            <person name="Allen A.W."/>
            <person name="Alvarado L."/>
            <person name="Arachchi H.M."/>
            <person name="Berlin A.M."/>
            <person name="Chapman S.B."/>
            <person name="Gainer-Dewar J."/>
            <person name="Goldberg J."/>
            <person name="Griggs A."/>
            <person name="Gujja S."/>
            <person name="Hansen M."/>
            <person name="Howarth C."/>
            <person name="Imamovic A."/>
            <person name="Ireland A."/>
            <person name="Larimer J."/>
            <person name="McCowan C."/>
            <person name="Murphy C."/>
            <person name="Pearson M."/>
            <person name="Poon T.W."/>
            <person name="Priest M."/>
            <person name="Roberts A."/>
            <person name="Saif S."/>
            <person name="Shea T."/>
            <person name="Sisk P."/>
            <person name="Sykes S."/>
            <person name="Wortman J."/>
            <person name="Nusbaum C."/>
            <person name="Birren B."/>
        </authorList>
    </citation>
    <scope>NUCLEOTIDE SEQUENCE [LARGE SCALE GENOMIC DNA]</scope>
    <source>
        <strain evidence="2">ATCC 38817</strain>
    </source>
</reference>
<evidence type="ECO:0000313" key="3">
    <source>
        <dbReference type="Proteomes" id="UP000030693"/>
    </source>
</evidence>
<dbReference type="EMBL" id="KB932201">
    <property type="protein sequence ID" value="KCV73250.1"/>
    <property type="molecule type" value="Genomic_DNA"/>
</dbReference>
<organism evidence="2">
    <name type="scientific">Fonticula alba</name>
    <name type="common">Slime mold</name>
    <dbReference type="NCBI Taxonomy" id="691883"/>
    <lineage>
        <taxon>Eukaryota</taxon>
        <taxon>Rotosphaerida</taxon>
        <taxon>Fonticulaceae</taxon>
        <taxon>Fonticula</taxon>
    </lineage>
</organism>
<gene>
    <name evidence="2" type="ORF">H696_00791</name>
</gene>
<dbReference type="GeneID" id="20525516"/>
<accession>A0A058ZFT3</accession>
<dbReference type="AlphaFoldDB" id="A0A058ZFT3"/>
<keyword evidence="3" id="KW-1185">Reference proteome</keyword>